<accession>A0ACC2SMP9</accession>
<comment type="caution">
    <text evidence="1">The sequence shown here is derived from an EMBL/GenBank/DDBJ whole genome shotgun (WGS) entry which is preliminary data.</text>
</comment>
<name>A0ACC2SMP9_9FUNG</name>
<organism evidence="1 2">
    <name type="scientific">Entomophthora muscae</name>
    <dbReference type="NCBI Taxonomy" id="34485"/>
    <lineage>
        <taxon>Eukaryota</taxon>
        <taxon>Fungi</taxon>
        <taxon>Fungi incertae sedis</taxon>
        <taxon>Zoopagomycota</taxon>
        <taxon>Entomophthoromycotina</taxon>
        <taxon>Entomophthoromycetes</taxon>
        <taxon>Entomophthorales</taxon>
        <taxon>Entomophthoraceae</taxon>
        <taxon>Entomophthora</taxon>
    </lineage>
</organism>
<dbReference type="EMBL" id="QTSX02004971">
    <property type="protein sequence ID" value="KAJ9063560.1"/>
    <property type="molecule type" value="Genomic_DNA"/>
</dbReference>
<sequence>MLGLVAVVVVATFASACLVYLAATSLSSSKEPASEKIDAYAIGRKTVKDVKVNGIMTLQDGVLWTKDADHFTLYHMSFPEHRAMKQCLRISEEVTRCDVEEKRVFRWLPTEYVTPLVDCDETEKCFIPFPIFKTDCRVIPFHEADRFPIHEYILNSPRPTLHALQGRQLPFRGPAKRGIWYKVLYLYVQGYYNFTIKEQEPIIISYNHTVALDLGNGILDAIYGLTSDE</sequence>
<protein>
    <submittedName>
        <fullName evidence="1">Uncharacterized protein</fullName>
    </submittedName>
</protein>
<proteinExistence type="predicted"/>
<keyword evidence="2" id="KW-1185">Reference proteome</keyword>
<dbReference type="Proteomes" id="UP001165960">
    <property type="component" value="Unassembled WGS sequence"/>
</dbReference>
<evidence type="ECO:0000313" key="1">
    <source>
        <dbReference type="EMBL" id="KAJ9063560.1"/>
    </source>
</evidence>
<gene>
    <name evidence="1" type="ORF">DSO57_1000135</name>
</gene>
<evidence type="ECO:0000313" key="2">
    <source>
        <dbReference type="Proteomes" id="UP001165960"/>
    </source>
</evidence>
<reference evidence="1" key="1">
    <citation type="submission" date="2022-04" db="EMBL/GenBank/DDBJ databases">
        <title>Genome of the entomopathogenic fungus Entomophthora muscae.</title>
        <authorList>
            <person name="Elya C."/>
            <person name="Lovett B.R."/>
            <person name="Lee E."/>
            <person name="Macias A.M."/>
            <person name="Hajek A.E."/>
            <person name="De Bivort B.L."/>
            <person name="Kasson M.T."/>
            <person name="De Fine Licht H.H."/>
            <person name="Stajich J.E."/>
        </authorList>
    </citation>
    <scope>NUCLEOTIDE SEQUENCE</scope>
    <source>
        <strain evidence="1">Berkeley</strain>
    </source>
</reference>